<dbReference type="Gene3D" id="3.20.20.210">
    <property type="match status" value="1"/>
</dbReference>
<dbReference type="Proteomes" id="UP000559117">
    <property type="component" value="Unassembled WGS sequence"/>
</dbReference>
<dbReference type="GO" id="GO:0004853">
    <property type="term" value="F:uroporphyrinogen decarboxylase activity"/>
    <property type="evidence" value="ECO:0007669"/>
    <property type="project" value="InterPro"/>
</dbReference>
<dbReference type="InterPro" id="IPR052024">
    <property type="entry name" value="Methanogen_methyltrans"/>
</dbReference>
<protein>
    <submittedName>
        <fullName evidence="2">Uroporphyrinogen-III decarboxylase</fullName>
    </submittedName>
</protein>
<evidence type="ECO:0000313" key="3">
    <source>
        <dbReference type="Proteomes" id="UP000559117"/>
    </source>
</evidence>
<dbReference type="AlphaFoldDB" id="A0A840UK40"/>
<dbReference type="SUPFAM" id="SSF51726">
    <property type="entry name" value="UROD/MetE-like"/>
    <property type="match status" value="1"/>
</dbReference>
<organism evidence="2 3">
    <name type="scientific">Pectinatus brassicae</name>
    <dbReference type="NCBI Taxonomy" id="862415"/>
    <lineage>
        <taxon>Bacteria</taxon>
        <taxon>Bacillati</taxon>
        <taxon>Bacillota</taxon>
        <taxon>Negativicutes</taxon>
        <taxon>Selenomonadales</taxon>
        <taxon>Selenomonadaceae</taxon>
        <taxon>Pectinatus</taxon>
    </lineage>
</organism>
<evidence type="ECO:0000313" key="2">
    <source>
        <dbReference type="EMBL" id="MBB5337506.1"/>
    </source>
</evidence>
<dbReference type="GO" id="GO:0006779">
    <property type="term" value="P:porphyrin-containing compound biosynthetic process"/>
    <property type="evidence" value="ECO:0007669"/>
    <property type="project" value="InterPro"/>
</dbReference>
<keyword evidence="3" id="KW-1185">Reference proteome</keyword>
<proteinExistence type="predicted"/>
<comment type="caution">
    <text evidence="2">The sequence shown here is derived from an EMBL/GenBank/DDBJ whole genome shotgun (WGS) entry which is preliminary data.</text>
</comment>
<sequence>MEAFICDNSGNEEMPVEVINKSGVMAKEIYINGKTMASLAHKIKEYNNDVIAKMPFTTVDFAEALGAKIQYFKDNIPPLVSEYIYHDIDDLLAWKKCNFSSPMLTAVMNALQLLEKQKIRTIVKLEGPFTNLNFLLEMKKIFLIEKNNPQIISAILDKLCDDIFTYIKILYEKGCKAISYADPSGYIGIVGPDFARQVSDKYNYKLLKRLQDSKMKMVVFLCGNTSISLVRSGYAVVDKKMVSVESLGQAILNYSDADTMRMIGHTCLRKSAAHLKNSYLNFIELNKSDERI</sequence>
<dbReference type="EMBL" id="JACHFH010000054">
    <property type="protein sequence ID" value="MBB5337506.1"/>
    <property type="molecule type" value="Genomic_DNA"/>
</dbReference>
<feature type="domain" description="Uroporphyrinogen decarboxylase (URO-D)" evidence="1">
    <location>
        <begin position="14"/>
        <end position="227"/>
    </location>
</feature>
<dbReference type="PANTHER" id="PTHR47099:SF1">
    <property type="entry name" value="METHYLCOBAMIDE:COM METHYLTRANSFERASE MTBA"/>
    <property type="match status" value="1"/>
</dbReference>
<evidence type="ECO:0000259" key="1">
    <source>
        <dbReference type="Pfam" id="PF01208"/>
    </source>
</evidence>
<dbReference type="InterPro" id="IPR038071">
    <property type="entry name" value="UROD/MetE-like_sf"/>
</dbReference>
<dbReference type="RefSeq" id="WP_183863370.1">
    <property type="nucleotide sequence ID" value="NZ_JACHFH010000054.1"/>
</dbReference>
<reference evidence="2 3" key="1">
    <citation type="submission" date="2020-08" db="EMBL/GenBank/DDBJ databases">
        <title>Genomic Encyclopedia of Type Strains, Phase IV (KMG-IV): sequencing the most valuable type-strain genomes for metagenomic binning, comparative biology and taxonomic classification.</title>
        <authorList>
            <person name="Goeker M."/>
        </authorList>
    </citation>
    <scope>NUCLEOTIDE SEQUENCE [LARGE SCALE GENOMIC DNA]</scope>
    <source>
        <strain evidence="2 3">DSM 24661</strain>
    </source>
</reference>
<dbReference type="PANTHER" id="PTHR47099">
    <property type="entry name" value="METHYLCOBAMIDE:COM METHYLTRANSFERASE MTBA"/>
    <property type="match status" value="1"/>
</dbReference>
<dbReference type="Pfam" id="PF01208">
    <property type="entry name" value="URO-D"/>
    <property type="match status" value="1"/>
</dbReference>
<name>A0A840UK40_9FIRM</name>
<gene>
    <name evidence="2" type="ORF">HNR32_002668</name>
</gene>
<accession>A0A840UK40</accession>
<dbReference type="InterPro" id="IPR000257">
    <property type="entry name" value="Uroporphyrinogen_deCOase"/>
</dbReference>